<comment type="similarity">
    <text evidence="1">Belongs to the alkB family.</text>
</comment>
<evidence type="ECO:0000256" key="2">
    <source>
        <dbReference type="ARBA" id="ARBA00012931"/>
    </source>
</evidence>
<feature type="domain" description="Fe2OG dioxygenase" evidence="10">
    <location>
        <begin position="241"/>
        <end position="362"/>
    </location>
</feature>
<dbReference type="STRING" id="1220188.A0A4S3JUR5"/>
<keyword evidence="6 9" id="KW-0408">Iron</keyword>
<comment type="caution">
    <text evidence="12">The sequence shown here is derived from an EMBL/GenBank/DDBJ whole genome shotgun (WGS) entry which is preliminary data.</text>
</comment>
<dbReference type="PANTHER" id="PTHR16557:SF2">
    <property type="entry name" value="NUCLEIC ACID DIOXYGENASE ALKBH1"/>
    <property type="match status" value="1"/>
</dbReference>
<feature type="binding site" evidence="9">
    <location>
        <position position="259"/>
    </location>
    <ligand>
        <name>Fe cation</name>
        <dbReference type="ChEBI" id="CHEBI:24875"/>
        <note>catalytic</note>
    </ligand>
</feature>
<dbReference type="SUPFAM" id="SSF51197">
    <property type="entry name" value="Clavaminate synthase-like"/>
    <property type="match status" value="1"/>
</dbReference>
<gene>
    <name evidence="11" type="ORF">ATNIH1004_008574</name>
    <name evidence="12" type="ORF">EYZ11_001372</name>
</gene>
<dbReference type="Proteomes" id="UP000324241">
    <property type="component" value="Unassembled WGS sequence"/>
</dbReference>
<keyword evidence="13" id="KW-1185">Reference proteome</keyword>
<dbReference type="GO" id="GO:0005737">
    <property type="term" value="C:cytoplasm"/>
    <property type="evidence" value="ECO:0007669"/>
    <property type="project" value="TreeGrafter"/>
</dbReference>
<dbReference type="Pfam" id="PF13532">
    <property type="entry name" value="2OG-FeII_Oxy_2"/>
    <property type="match status" value="1"/>
</dbReference>
<dbReference type="EMBL" id="SOSA01000025">
    <property type="protein sequence ID" value="THC99121.1"/>
    <property type="molecule type" value="Genomic_DNA"/>
</dbReference>
<dbReference type="GO" id="GO:0046872">
    <property type="term" value="F:metal ion binding"/>
    <property type="evidence" value="ECO:0007669"/>
    <property type="project" value="UniProtKB-KW"/>
</dbReference>
<evidence type="ECO:0000256" key="8">
    <source>
        <dbReference type="ARBA" id="ARBA00047565"/>
    </source>
</evidence>
<feature type="binding site" evidence="9">
    <location>
        <position position="261"/>
    </location>
    <ligand>
        <name>Fe cation</name>
        <dbReference type="ChEBI" id="CHEBI:24875"/>
        <note>catalytic</note>
    </ligand>
</feature>
<feature type="binding site" evidence="9">
    <location>
        <position position="313"/>
    </location>
    <ligand>
        <name>Fe cation</name>
        <dbReference type="ChEBI" id="CHEBI:24875"/>
        <note>catalytic</note>
    </ligand>
</feature>
<organism evidence="12 13">
    <name type="scientific">Aspergillus tanneri</name>
    <dbReference type="NCBI Taxonomy" id="1220188"/>
    <lineage>
        <taxon>Eukaryota</taxon>
        <taxon>Fungi</taxon>
        <taxon>Dikarya</taxon>
        <taxon>Ascomycota</taxon>
        <taxon>Pezizomycotina</taxon>
        <taxon>Eurotiomycetes</taxon>
        <taxon>Eurotiomycetidae</taxon>
        <taxon>Eurotiales</taxon>
        <taxon>Aspergillaceae</taxon>
        <taxon>Aspergillus</taxon>
        <taxon>Aspergillus subgen. Circumdati</taxon>
    </lineage>
</organism>
<evidence type="ECO:0000259" key="10">
    <source>
        <dbReference type="PROSITE" id="PS51471"/>
    </source>
</evidence>
<dbReference type="GO" id="GO:0005634">
    <property type="term" value="C:nucleus"/>
    <property type="evidence" value="ECO:0007669"/>
    <property type="project" value="TreeGrafter"/>
</dbReference>
<sequence>MARIQDLNAHERPPEAVRQRYKKYQKSTLSEIQHDDTVIDLQVLDPNHLPAGISFVQWISRDSLQPVFQSFVAPRKETQDGLLTTKDIPIYAHQSVSGLQMIPALFPPAVQIELLSRLLHRDVSNKEHRTNLHLHYNVTYPGQEGIDDVQRDGTSSSSANSSLVDPRTVSFFEDDPTRIIYPKDTKIHKSLAVQDLLNKKLRWITLGGQYNWTTKEYPPEHPPAFPEDIAELLRAVFPKTDAQAAILNVYSPGDTLSAHRDVSEECDVGLISISFGCDGLFLVSHDDDTGCEVIRLRSGDAVYMDGTSRFAWHAVPKILPGTCPDWLADWPTLSGDATSSRYSTWKGWMSRKRINLNVRQMSSEPYT</sequence>
<keyword evidence="7" id="KW-0843">Virulence</keyword>
<comment type="cofactor">
    <cofactor evidence="9">
        <name>Fe(2+)</name>
        <dbReference type="ChEBI" id="CHEBI:29033"/>
    </cofactor>
    <text evidence="9">Binds 1 Fe(2+) ion per subunit.</text>
</comment>
<dbReference type="InterPro" id="IPR004574">
    <property type="entry name" value="Alkb"/>
</dbReference>
<dbReference type="VEuPathDB" id="FungiDB:EYZ11_001372"/>
<dbReference type="Gene3D" id="2.60.120.590">
    <property type="entry name" value="Alpha-ketoglutarate-dependent dioxygenase AlkB-like"/>
    <property type="match status" value="1"/>
</dbReference>
<protein>
    <recommendedName>
        <fullName evidence="2">mRNA N(6)-methyladenine demethylase</fullName>
        <ecNumber evidence="2">1.14.11.53</ecNumber>
    </recommendedName>
</protein>
<evidence type="ECO:0000256" key="6">
    <source>
        <dbReference type="ARBA" id="ARBA00023004"/>
    </source>
</evidence>
<evidence type="ECO:0000256" key="7">
    <source>
        <dbReference type="ARBA" id="ARBA00023026"/>
    </source>
</evidence>
<dbReference type="PANTHER" id="PTHR16557">
    <property type="entry name" value="ALKYLATED DNA REPAIR PROTEIN ALKB-RELATED"/>
    <property type="match status" value="1"/>
</dbReference>
<dbReference type="PROSITE" id="PS51471">
    <property type="entry name" value="FE2OG_OXY"/>
    <property type="match status" value="1"/>
</dbReference>
<evidence type="ECO:0000256" key="9">
    <source>
        <dbReference type="PIRSR" id="PIRSR604574-2"/>
    </source>
</evidence>
<dbReference type="GO" id="GO:1990931">
    <property type="term" value="F:mRNA N6-methyladenosine dioxygenase activity"/>
    <property type="evidence" value="ECO:0007669"/>
    <property type="project" value="UniProtKB-EC"/>
</dbReference>
<dbReference type="InterPro" id="IPR027450">
    <property type="entry name" value="AlkB-like"/>
</dbReference>
<evidence type="ECO:0000256" key="1">
    <source>
        <dbReference type="ARBA" id="ARBA00007879"/>
    </source>
</evidence>
<dbReference type="AlphaFoldDB" id="A0A4S3JUR5"/>
<dbReference type="RefSeq" id="XP_033423733.1">
    <property type="nucleotide sequence ID" value="XM_033573181.1"/>
</dbReference>
<reference evidence="11 14" key="2">
    <citation type="submission" date="2019-08" db="EMBL/GenBank/DDBJ databases">
        <title>The genome sequence of a newly discovered highly antifungal drug resistant Aspergillus species, Aspergillus tanneri NIH 1004.</title>
        <authorList>
            <person name="Mounaud S."/>
            <person name="Singh I."/>
            <person name="Joardar V."/>
            <person name="Pakala S."/>
            <person name="Pakala S."/>
            <person name="Venepally P."/>
            <person name="Chung J.K."/>
            <person name="Losada L."/>
            <person name="Nierman W.C."/>
        </authorList>
    </citation>
    <scope>NUCLEOTIDE SEQUENCE [LARGE SCALE GENOMIC DNA]</scope>
    <source>
        <strain evidence="11 14">NIH1004</strain>
    </source>
</reference>
<evidence type="ECO:0000313" key="13">
    <source>
        <dbReference type="Proteomes" id="UP000308092"/>
    </source>
</evidence>
<keyword evidence="4" id="KW-0223">Dioxygenase</keyword>
<name>A0A4S3JUR5_9EURO</name>
<evidence type="ECO:0000313" key="11">
    <source>
        <dbReference type="EMBL" id="KAA8644372.1"/>
    </source>
</evidence>
<accession>A0A4S3JUR5</accession>
<evidence type="ECO:0000256" key="5">
    <source>
        <dbReference type="ARBA" id="ARBA00023002"/>
    </source>
</evidence>
<dbReference type="EC" id="1.14.11.53" evidence="2"/>
<dbReference type="OrthoDB" id="6614653at2759"/>
<dbReference type="Proteomes" id="UP000308092">
    <property type="component" value="Unassembled WGS sequence"/>
</dbReference>
<dbReference type="InterPro" id="IPR037151">
    <property type="entry name" value="AlkB-like_sf"/>
</dbReference>
<keyword evidence="5" id="KW-0560">Oxidoreductase</keyword>
<reference evidence="12 13" key="1">
    <citation type="submission" date="2019-03" db="EMBL/GenBank/DDBJ databases">
        <title>The genome sequence of a newly discovered highly antifungal drug resistant Aspergillus species, Aspergillus tanneri NIH 1004.</title>
        <authorList>
            <person name="Mounaud S."/>
            <person name="Singh I."/>
            <person name="Joardar V."/>
            <person name="Pakala S."/>
            <person name="Pakala S."/>
            <person name="Venepally P."/>
            <person name="Hoover J."/>
            <person name="Nierman W."/>
            <person name="Chung J."/>
            <person name="Losada L."/>
        </authorList>
    </citation>
    <scope>NUCLEOTIDE SEQUENCE [LARGE SCALE GENOMIC DNA]</scope>
    <source>
        <strain evidence="12 13">NIH1004</strain>
    </source>
</reference>
<dbReference type="FunFam" id="2.60.120.590:FF:000014">
    <property type="entry name" value="Oxidoreductase, 2OG-Fe(II) oxygenase family family"/>
    <property type="match status" value="1"/>
</dbReference>
<evidence type="ECO:0000256" key="4">
    <source>
        <dbReference type="ARBA" id="ARBA00022964"/>
    </source>
</evidence>
<keyword evidence="3 9" id="KW-0479">Metal-binding</keyword>
<evidence type="ECO:0000313" key="14">
    <source>
        <dbReference type="Proteomes" id="UP000324241"/>
    </source>
</evidence>
<dbReference type="EMBL" id="QUQM01000006">
    <property type="protein sequence ID" value="KAA8644372.1"/>
    <property type="molecule type" value="Genomic_DNA"/>
</dbReference>
<evidence type="ECO:0000313" key="12">
    <source>
        <dbReference type="EMBL" id="THC99121.1"/>
    </source>
</evidence>
<proteinExistence type="inferred from homology"/>
<evidence type="ECO:0000256" key="3">
    <source>
        <dbReference type="ARBA" id="ARBA00022723"/>
    </source>
</evidence>
<comment type="catalytic activity">
    <reaction evidence="8">
        <text>an N(6)-methyladenosine in mRNA + 2-oxoglutarate + O2 = an adenosine in mRNA + formaldehyde + succinate + CO2</text>
        <dbReference type="Rhea" id="RHEA:49520"/>
        <dbReference type="Rhea" id="RHEA-COMP:12414"/>
        <dbReference type="Rhea" id="RHEA-COMP:12417"/>
        <dbReference type="ChEBI" id="CHEBI:15379"/>
        <dbReference type="ChEBI" id="CHEBI:16526"/>
        <dbReference type="ChEBI" id="CHEBI:16810"/>
        <dbReference type="ChEBI" id="CHEBI:16842"/>
        <dbReference type="ChEBI" id="CHEBI:30031"/>
        <dbReference type="ChEBI" id="CHEBI:74411"/>
        <dbReference type="ChEBI" id="CHEBI:74449"/>
        <dbReference type="EC" id="1.14.11.53"/>
    </reaction>
    <physiologicalReaction direction="left-to-right" evidence="8">
        <dbReference type="Rhea" id="RHEA:49521"/>
    </physiologicalReaction>
</comment>
<dbReference type="GeneID" id="54331276"/>
<dbReference type="InterPro" id="IPR005123">
    <property type="entry name" value="Oxoglu/Fe-dep_dioxygenase_dom"/>
</dbReference>